<dbReference type="SUPFAM" id="SSF52047">
    <property type="entry name" value="RNI-like"/>
    <property type="match status" value="1"/>
</dbReference>
<dbReference type="AlphaFoldDB" id="A0A1J8Q4Y5"/>
<dbReference type="OrthoDB" id="2692326at2759"/>
<name>A0A1J8Q4Y5_9AGAM</name>
<dbReference type="Gene3D" id="3.80.10.10">
    <property type="entry name" value="Ribonuclease Inhibitor"/>
    <property type="match status" value="1"/>
</dbReference>
<dbReference type="Gene3D" id="1.20.1280.50">
    <property type="match status" value="1"/>
</dbReference>
<evidence type="ECO:0000313" key="3">
    <source>
        <dbReference type="Proteomes" id="UP000183567"/>
    </source>
</evidence>
<keyword evidence="3" id="KW-1185">Reference proteome</keyword>
<dbReference type="InterPro" id="IPR032675">
    <property type="entry name" value="LRR_dom_sf"/>
</dbReference>
<comment type="caution">
    <text evidence="2">The sequence shown here is derived from an EMBL/GenBank/DDBJ whole genome shotgun (WGS) entry which is preliminary data.</text>
</comment>
<evidence type="ECO:0000259" key="1">
    <source>
        <dbReference type="Pfam" id="PF12937"/>
    </source>
</evidence>
<dbReference type="EMBL" id="LVVM01002699">
    <property type="protein sequence ID" value="OJA16093.1"/>
    <property type="molecule type" value="Genomic_DNA"/>
</dbReference>
<dbReference type="STRING" id="180088.A0A1J8Q4Y5"/>
<proteinExistence type="predicted"/>
<protein>
    <recommendedName>
        <fullName evidence="1">F-box domain-containing protein</fullName>
    </recommendedName>
</protein>
<evidence type="ECO:0000313" key="2">
    <source>
        <dbReference type="EMBL" id="OJA16093.1"/>
    </source>
</evidence>
<dbReference type="Proteomes" id="UP000183567">
    <property type="component" value="Unassembled WGS sequence"/>
</dbReference>
<dbReference type="Pfam" id="PF12937">
    <property type="entry name" value="F-box-like"/>
    <property type="match status" value="1"/>
</dbReference>
<feature type="domain" description="F-box" evidence="1">
    <location>
        <begin position="14"/>
        <end position="70"/>
    </location>
</feature>
<sequence length="518" mass="58192">MRALRSRRNSLACISYLPPEILATIFEHVVERKSSMGVCRHPPCLTVTHVCTHWRRLALEYPSLWATIDQDSARWMGIMLERSKKVALVVTCNASIVGRDCFEQIFSQLPRIKVLRLWSYQSDVDLILDSLSSQPAPLLQIFTFTIIGEPVPQKFLSDAIFQGQAPLLRSLELTSCSFSWTCVFSGLRTLYVQGIHNPSACTLPELLQALRCMPDLERLTLSRLSMISGESRVLFDRVPLTQLKSIVLWATIQTAVALFAHLALPDNAMIALNLKKVQGHQSFSDLFSAIGKGPGKFGPVFRSLCAHLTYNWSVVQFSRSMEMECKSLSPSRWNPCDDDVRLSIQFHWDWDAYIRIPPSIIFDICGMVTEGSTIHSLCVSSVDNLQEHFWRTGSAALPALAEIHVNSSIMGLLAALRVEGVQIADVAYPSLRVLDLQDIDFQENEPDDLHKVVGIRDELYPSLSKLRIVDCRGIMADQVELFKDVTDVDWDGIEAVAEESEYDSESYYSSCHCPVCGD</sequence>
<gene>
    <name evidence="2" type="ORF">AZE42_05649</name>
</gene>
<accession>A0A1J8Q4Y5</accession>
<reference evidence="2 3" key="1">
    <citation type="submission" date="2016-03" db="EMBL/GenBank/DDBJ databases">
        <title>Comparative genomics of the ectomycorrhizal sister species Rhizopogon vinicolor and Rhizopogon vesiculosus (Basidiomycota: Boletales) reveals a divergence of the mating type B locus.</title>
        <authorList>
            <person name="Mujic A.B."/>
            <person name="Kuo A."/>
            <person name="Tritt A."/>
            <person name="Lipzen A."/>
            <person name="Chen C."/>
            <person name="Johnson J."/>
            <person name="Sharma A."/>
            <person name="Barry K."/>
            <person name="Grigoriev I.V."/>
            <person name="Spatafora J.W."/>
        </authorList>
    </citation>
    <scope>NUCLEOTIDE SEQUENCE [LARGE SCALE GENOMIC DNA]</scope>
    <source>
        <strain evidence="2 3">AM-OR11-056</strain>
    </source>
</reference>
<dbReference type="InterPro" id="IPR001810">
    <property type="entry name" value="F-box_dom"/>
</dbReference>
<organism evidence="2 3">
    <name type="scientific">Rhizopogon vesiculosus</name>
    <dbReference type="NCBI Taxonomy" id="180088"/>
    <lineage>
        <taxon>Eukaryota</taxon>
        <taxon>Fungi</taxon>
        <taxon>Dikarya</taxon>
        <taxon>Basidiomycota</taxon>
        <taxon>Agaricomycotina</taxon>
        <taxon>Agaricomycetes</taxon>
        <taxon>Agaricomycetidae</taxon>
        <taxon>Boletales</taxon>
        <taxon>Suillineae</taxon>
        <taxon>Rhizopogonaceae</taxon>
        <taxon>Rhizopogon</taxon>
    </lineage>
</organism>